<evidence type="ECO:0000256" key="6">
    <source>
        <dbReference type="ARBA" id="ARBA00023136"/>
    </source>
</evidence>
<keyword evidence="3" id="KW-1003">Cell membrane</keyword>
<evidence type="ECO:0000256" key="5">
    <source>
        <dbReference type="ARBA" id="ARBA00022989"/>
    </source>
</evidence>
<evidence type="ECO:0000256" key="7">
    <source>
        <dbReference type="SAM" id="Phobius"/>
    </source>
</evidence>
<gene>
    <name evidence="10" type="ORF">JMN32_03155</name>
</gene>
<feature type="domain" description="MacB-like periplasmic core" evidence="9">
    <location>
        <begin position="27"/>
        <end position="243"/>
    </location>
</feature>
<dbReference type="GO" id="GO:0098797">
    <property type="term" value="C:plasma membrane protein complex"/>
    <property type="evidence" value="ECO:0007669"/>
    <property type="project" value="TreeGrafter"/>
</dbReference>
<comment type="caution">
    <text evidence="10">The sequence shown here is derived from an EMBL/GenBank/DDBJ whole genome shotgun (WGS) entry which is preliminary data.</text>
</comment>
<feature type="transmembrane region" description="Helical" evidence="7">
    <location>
        <begin position="318"/>
        <end position="347"/>
    </location>
</feature>
<evidence type="ECO:0000256" key="3">
    <source>
        <dbReference type="ARBA" id="ARBA00022475"/>
    </source>
</evidence>
<keyword evidence="5 7" id="KW-1133">Transmembrane helix</keyword>
<feature type="transmembrane region" description="Helical" evidence="7">
    <location>
        <begin position="367"/>
        <end position="394"/>
    </location>
</feature>
<dbReference type="Proteomes" id="UP000614216">
    <property type="component" value="Unassembled WGS sequence"/>
</dbReference>
<dbReference type="InterPro" id="IPR025857">
    <property type="entry name" value="MacB_PCD"/>
</dbReference>
<dbReference type="InterPro" id="IPR003838">
    <property type="entry name" value="ABC3_permease_C"/>
</dbReference>
<dbReference type="InterPro" id="IPR051447">
    <property type="entry name" value="Lipoprotein-release_system"/>
</dbReference>
<proteinExistence type="inferred from homology"/>
<keyword evidence="6 7" id="KW-0472">Membrane</keyword>
<evidence type="ECO:0000256" key="2">
    <source>
        <dbReference type="ARBA" id="ARBA00005236"/>
    </source>
</evidence>
<evidence type="ECO:0000313" key="10">
    <source>
        <dbReference type="EMBL" id="MBL6445290.1"/>
    </source>
</evidence>
<dbReference type="GO" id="GO:0044874">
    <property type="term" value="P:lipoprotein localization to outer membrane"/>
    <property type="evidence" value="ECO:0007669"/>
    <property type="project" value="TreeGrafter"/>
</dbReference>
<dbReference type="PANTHER" id="PTHR30489">
    <property type="entry name" value="LIPOPROTEIN-RELEASING SYSTEM TRANSMEMBRANE PROTEIN LOLE"/>
    <property type="match status" value="1"/>
</dbReference>
<dbReference type="AlphaFoldDB" id="A0A937FVU2"/>
<evidence type="ECO:0000259" key="8">
    <source>
        <dbReference type="Pfam" id="PF02687"/>
    </source>
</evidence>
<comment type="subcellular location">
    <subcellularLocation>
        <location evidence="1">Cell membrane</location>
        <topology evidence="1">Multi-pass membrane protein</topology>
    </subcellularLocation>
</comment>
<evidence type="ECO:0000313" key="11">
    <source>
        <dbReference type="Proteomes" id="UP000614216"/>
    </source>
</evidence>
<feature type="transmembrane region" description="Helical" evidence="7">
    <location>
        <begin position="274"/>
        <end position="297"/>
    </location>
</feature>
<evidence type="ECO:0000256" key="4">
    <source>
        <dbReference type="ARBA" id="ARBA00022692"/>
    </source>
</evidence>
<feature type="domain" description="ABC3 transporter permease C-terminal" evidence="8">
    <location>
        <begin position="273"/>
        <end position="398"/>
    </location>
</feature>
<reference evidence="10" key="1">
    <citation type="submission" date="2021-01" db="EMBL/GenBank/DDBJ databases">
        <title>Fulvivirga kasyanovii gen. nov., sp nov., a novel member of the phylum Bacteroidetes isolated from seawater in a mussel farm.</title>
        <authorList>
            <person name="Zhao L.-H."/>
            <person name="Wang Z.-J."/>
        </authorList>
    </citation>
    <scope>NUCLEOTIDE SEQUENCE</scope>
    <source>
        <strain evidence="10">29W222</strain>
    </source>
</reference>
<dbReference type="PANTHER" id="PTHR30489:SF0">
    <property type="entry name" value="LIPOPROTEIN-RELEASING SYSTEM TRANSMEMBRANE PROTEIN LOLE"/>
    <property type="match status" value="1"/>
</dbReference>
<dbReference type="Pfam" id="PF02687">
    <property type="entry name" value="FtsX"/>
    <property type="match status" value="1"/>
</dbReference>
<keyword evidence="11" id="KW-1185">Reference proteome</keyword>
<accession>A0A937FVU2</accession>
<keyword evidence="4 7" id="KW-0812">Transmembrane</keyword>
<name>A0A937FVU2_9BACT</name>
<organism evidence="10 11">
    <name type="scientific">Fulvivirga marina</name>
    <dbReference type="NCBI Taxonomy" id="2494733"/>
    <lineage>
        <taxon>Bacteria</taxon>
        <taxon>Pseudomonadati</taxon>
        <taxon>Bacteroidota</taxon>
        <taxon>Cytophagia</taxon>
        <taxon>Cytophagales</taxon>
        <taxon>Fulvivirgaceae</taxon>
        <taxon>Fulvivirga</taxon>
    </lineage>
</organism>
<protein>
    <submittedName>
        <fullName evidence="10">ABC transporter permease</fullName>
    </submittedName>
</protein>
<sequence>MNLSYFISKRIAGNQQDSFSSTIHKIAVGSIGIGLAVMIVSFLILRGFQNTVTDKIYSFSSHFQVTKYTMSNSYEEAPISTDNELFNNYQKYGFIDHVQEYSNKAGLIKTEEEVLGIIFKGVSKRFDLSRFDDNIVEGRFISFDDDSYSKEVMLSRVIADKLELGVGDKITVHFFQNPPRVRRLDVVGIYETNLSEYYDSKIIIGDLRLIQRLNNWSDSVARGMEVFIKDPSKMDEAEKALDEIVDYDFFVEKISDKYIQVFDWLHLISRQVNIFLGIILFVVCVNMISIILILIMERTQMIGLLKALGANNSQIRSVFAYNGILLIVKGLVLGNVLGIGVCLIQYYFKVIPLNPADYYMSYVPIGWGWEVIVGLNLLTLLVVSLIILIPTAVISRINAIKSIKFD</sequence>
<evidence type="ECO:0000256" key="1">
    <source>
        <dbReference type="ARBA" id="ARBA00004651"/>
    </source>
</evidence>
<dbReference type="RefSeq" id="WP_202854826.1">
    <property type="nucleotide sequence ID" value="NZ_JAEUGD010000004.1"/>
</dbReference>
<dbReference type="Pfam" id="PF12704">
    <property type="entry name" value="MacB_PCD"/>
    <property type="match status" value="1"/>
</dbReference>
<comment type="similarity">
    <text evidence="2">Belongs to the ABC-4 integral membrane protein family. LolC/E subfamily.</text>
</comment>
<dbReference type="EMBL" id="JAEUGD010000004">
    <property type="protein sequence ID" value="MBL6445290.1"/>
    <property type="molecule type" value="Genomic_DNA"/>
</dbReference>
<feature type="transmembrane region" description="Helical" evidence="7">
    <location>
        <begin position="26"/>
        <end position="45"/>
    </location>
</feature>
<evidence type="ECO:0000259" key="9">
    <source>
        <dbReference type="Pfam" id="PF12704"/>
    </source>
</evidence>